<dbReference type="RefSeq" id="WP_218142502.1">
    <property type="nucleotide sequence ID" value="NZ_FOGU01000001.1"/>
</dbReference>
<evidence type="ECO:0000313" key="2">
    <source>
        <dbReference type="Proteomes" id="UP000198885"/>
    </source>
</evidence>
<dbReference type="EMBL" id="FOGU01000001">
    <property type="protein sequence ID" value="SER47927.1"/>
    <property type="molecule type" value="Genomic_DNA"/>
</dbReference>
<dbReference type="STRING" id="641238.SAMN04490244_101197"/>
<protein>
    <submittedName>
        <fullName evidence="1">Type I restriction enzyme M protein</fullName>
    </submittedName>
</protein>
<accession>A0A1H9PIG1</accession>
<proteinExistence type="predicted"/>
<sequence>MLFFDKKPASREIQTKELWVYDYRTNVHKTLKTKRLVRSDLDDFVASYHARVETERFRRFTYEEIATRDKLNLDIFWMKDDSLEDLDSLPNPDVIAAEIVENLEAALEHFRGVHEELPDEAT</sequence>
<name>A0A1H9PIG1_9RHOB</name>
<dbReference type="SUPFAM" id="SSF53335">
    <property type="entry name" value="S-adenosyl-L-methionine-dependent methyltransferases"/>
    <property type="match status" value="1"/>
</dbReference>
<dbReference type="AlphaFoldDB" id="A0A1H9PIG1"/>
<gene>
    <name evidence="1" type="ORF">SAMN04490244_101197</name>
</gene>
<keyword evidence="2" id="KW-1185">Reference proteome</keyword>
<evidence type="ECO:0000313" key="1">
    <source>
        <dbReference type="EMBL" id="SER47927.1"/>
    </source>
</evidence>
<dbReference type="Proteomes" id="UP000198885">
    <property type="component" value="Unassembled WGS sequence"/>
</dbReference>
<dbReference type="Gene3D" id="3.40.50.150">
    <property type="entry name" value="Vaccinia Virus protein VP39"/>
    <property type="match status" value="1"/>
</dbReference>
<dbReference type="InterPro" id="IPR029063">
    <property type="entry name" value="SAM-dependent_MTases_sf"/>
</dbReference>
<reference evidence="1 2" key="1">
    <citation type="submission" date="2016-10" db="EMBL/GenBank/DDBJ databases">
        <authorList>
            <person name="de Groot N.N."/>
        </authorList>
    </citation>
    <scope>NUCLEOTIDE SEQUENCE [LARGE SCALE GENOMIC DNA]</scope>
    <source>
        <strain evidence="1 2">DSM 23042</strain>
    </source>
</reference>
<organism evidence="1 2">
    <name type="scientific">Tranquillimonas rosea</name>
    <dbReference type="NCBI Taxonomy" id="641238"/>
    <lineage>
        <taxon>Bacteria</taxon>
        <taxon>Pseudomonadati</taxon>
        <taxon>Pseudomonadota</taxon>
        <taxon>Alphaproteobacteria</taxon>
        <taxon>Rhodobacterales</taxon>
        <taxon>Roseobacteraceae</taxon>
        <taxon>Tranquillimonas</taxon>
    </lineage>
</organism>